<feature type="transmembrane region" description="Helical" evidence="1">
    <location>
        <begin position="192"/>
        <end position="213"/>
    </location>
</feature>
<keyword evidence="1" id="KW-0472">Membrane</keyword>
<dbReference type="AlphaFoldDB" id="A0A139A125"/>
<accession>A0A139A125</accession>
<protein>
    <submittedName>
        <fullName evidence="2">Uncharacterized protein</fullName>
    </submittedName>
</protein>
<sequence>MWWRVISVITSGTAFMLPTSRPSSNFPSTNPTARQIRSLQSKLALMRLAMRALADRALEAVRELLGSADYSKGGPVTVEEFVVEHVEQTVRGGMVLWKQPVRGISIRMVRDFVRRDVVTGGMLAPRNDEFADLWSDMVDKVLYSKKVDGRFDGGTIVDPFAVMTIHYGHSDQILTTTLPPHHSPTCTLRRDLLPFLPSVIIIVATLVADWTLVRGELW</sequence>
<dbReference type="EMBL" id="KQ965821">
    <property type="protein sequence ID" value="KXS10461.1"/>
    <property type="molecule type" value="Genomic_DNA"/>
</dbReference>
<keyword evidence="1" id="KW-0812">Transmembrane</keyword>
<keyword evidence="1" id="KW-1133">Transmembrane helix</keyword>
<reference evidence="2 3" key="1">
    <citation type="journal article" date="2015" name="Genome Biol. Evol.">
        <title>Phylogenomic analyses indicate that early fungi evolved digesting cell walls of algal ancestors of land plants.</title>
        <authorList>
            <person name="Chang Y."/>
            <person name="Wang S."/>
            <person name="Sekimoto S."/>
            <person name="Aerts A.L."/>
            <person name="Choi C."/>
            <person name="Clum A."/>
            <person name="LaButti K.M."/>
            <person name="Lindquist E.A."/>
            <person name="Yee Ngan C."/>
            <person name="Ohm R.A."/>
            <person name="Salamov A.A."/>
            <person name="Grigoriev I.V."/>
            <person name="Spatafora J.W."/>
            <person name="Berbee M.L."/>
        </authorList>
    </citation>
    <scope>NUCLEOTIDE SEQUENCE [LARGE SCALE GENOMIC DNA]</scope>
    <source>
        <strain evidence="2 3">JEL478</strain>
    </source>
</reference>
<keyword evidence="3" id="KW-1185">Reference proteome</keyword>
<name>A0A139A125_GONPJ</name>
<evidence type="ECO:0000313" key="2">
    <source>
        <dbReference type="EMBL" id="KXS10461.1"/>
    </source>
</evidence>
<evidence type="ECO:0000313" key="3">
    <source>
        <dbReference type="Proteomes" id="UP000070544"/>
    </source>
</evidence>
<evidence type="ECO:0000256" key="1">
    <source>
        <dbReference type="SAM" id="Phobius"/>
    </source>
</evidence>
<gene>
    <name evidence="2" type="ORF">M427DRAFT_61992</name>
</gene>
<dbReference type="Proteomes" id="UP000070544">
    <property type="component" value="Unassembled WGS sequence"/>
</dbReference>
<organism evidence="2 3">
    <name type="scientific">Gonapodya prolifera (strain JEL478)</name>
    <name type="common">Monoblepharis prolifera</name>
    <dbReference type="NCBI Taxonomy" id="1344416"/>
    <lineage>
        <taxon>Eukaryota</taxon>
        <taxon>Fungi</taxon>
        <taxon>Fungi incertae sedis</taxon>
        <taxon>Chytridiomycota</taxon>
        <taxon>Chytridiomycota incertae sedis</taxon>
        <taxon>Monoblepharidomycetes</taxon>
        <taxon>Monoblepharidales</taxon>
        <taxon>Gonapodyaceae</taxon>
        <taxon>Gonapodya</taxon>
    </lineage>
</organism>
<proteinExistence type="predicted"/>